<reference evidence="3" key="1">
    <citation type="journal article" date="2023" name="Mol. Phylogenet. Evol.">
        <title>Genome-scale phylogeny and comparative genomics of the fungal order Sordariales.</title>
        <authorList>
            <person name="Hensen N."/>
            <person name="Bonometti L."/>
            <person name="Westerberg I."/>
            <person name="Brannstrom I.O."/>
            <person name="Guillou S."/>
            <person name="Cros-Aarteil S."/>
            <person name="Calhoun S."/>
            <person name="Haridas S."/>
            <person name="Kuo A."/>
            <person name="Mondo S."/>
            <person name="Pangilinan J."/>
            <person name="Riley R."/>
            <person name="LaButti K."/>
            <person name="Andreopoulos B."/>
            <person name="Lipzen A."/>
            <person name="Chen C."/>
            <person name="Yan M."/>
            <person name="Daum C."/>
            <person name="Ng V."/>
            <person name="Clum A."/>
            <person name="Steindorff A."/>
            <person name="Ohm R.A."/>
            <person name="Martin F."/>
            <person name="Silar P."/>
            <person name="Natvig D.O."/>
            <person name="Lalanne C."/>
            <person name="Gautier V."/>
            <person name="Ament-Velasquez S.L."/>
            <person name="Kruys A."/>
            <person name="Hutchinson M.I."/>
            <person name="Powell A.J."/>
            <person name="Barry K."/>
            <person name="Miller A.N."/>
            <person name="Grigoriev I.V."/>
            <person name="Debuchy R."/>
            <person name="Gladieux P."/>
            <person name="Hiltunen Thoren M."/>
            <person name="Johannesson H."/>
        </authorList>
    </citation>
    <scope>NUCLEOTIDE SEQUENCE</scope>
    <source>
        <strain evidence="3">CBS 955.72</strain>
    </source>
</reference>
<evidence type="ECO:0000259" key="2">
    <source>
        <dbReference type="PROSITE" id="PS50011"/>
    </source>
</evidence>
<keyword evidence="4" id="KW-1185">Reference proteome</keyword>
<proteinExistence type="predicted"/>
<dbReference type="SUPFAM" id="SSF56112">
    <property type="entry name" value="Protein kinase-like (PK-like)"/>
    <property type="match status" value="1"/>
</dbReference>
<evidence type="ECO:0000313" key="3">
    <source>
        <dbReference type="EMBL" id="KAK3346508.1"/>
    </source>
</evidence>
<feature type="region of interest" description="Disordered" evidence="1">
    <location>
        <begin position="670"/>
        <end position="700"/>
    </location>
</feature>
<dbReference type="AlphaFoldDB" id="A0AAJ0HBF5"/>
<organism evidence="3 4">
    <name type="scientific">Lasiosphaeria hispida</name>
    <dbReference type="NCBI Taxonomy" id="260671"/>
    <lineage>
        <taxon>Eukaryota</taxon>
        <taxon>Fungi</taxon>
        <taxon>Dikarya</taxon>
        <taxon>Ascomycota</taxon>
        <taxon>Pezizomycotina</taxon>
        <taxon>Sordariomycetes</taxon>
        <taxon>Sordariomycetidae</taxon>
        <taxon>Sordariales</taxon>
        <taxon>Lasiosphaeriaceae</taxon>
        <taxon>Lasiosphaeria</taxon>
    </lineage>
</organism>
<protein>
    <submittedName>
        <fullName evidence="3">Kinase-like domain-containing protein</fullName>
    </submittedName>
</protein>
<feature type="compositionally biased region" description="Low complexity" evidence="1">
    <location>
        <begin position="683"/>
        <end position="693"/>
    </location>
</feature>
<dbReference type="PANTHER" id="PTHR24359">
    <property type="entry name" value="SERINE/THREONINE-PROTEIN KINASE SBK1"/>
    <property type="match status" value="1"/>
</dbReference>
<dbReference type="Pfam" id="PF00069">
    <property type="entry name" value="Pkinase"/>
    <property type="match status" value="1"/>
</dbReference>
<accession>A0AAJ0HBF5</accession>
<keyword evidence="3" id="KW-0808">Transferase</keyword>
<feature type="compositionally biased region" description="Polar residues" evidence="1">
    <location>
        <begin position="670"/>
        <end position="682"/>
    </location>
</feature>
<keyword evidence="3" id="KW-0418">Kinase</keyword>
<dbReference type="SMART" id="SM00220">
    <property type="entry name" value="S_TKc"/>
    <property type="match status" value="1"/>
</dbReference>
<sequence>MRGDGNPAPPEVPAIVVDGPDKAGAYTPSHHRRESNAGSERSRVTQVSDRGEALFSEIHRPESAGHAAVEAATINSRTLEEQLLTVRCRANPPRGQYFIPRGCLEKLISKKAVLDTIRAGNGHLSDDKVDWYASQVCRIQLPSGKESSYRKVFAILVLLRRGHDIVLFVDDHVCDADLPLEAVRIDPGGNLVNMRRRKDQNTPLACLGDWGYMDHERFSELQWGTIAPFFGKADRRHARFYQLSENDILPWIEEQSLVHQGGFSFISRVKIHSSHHNFENSEMSDGAFAIKHFKASTDSHNGLSPPNPDSPQVTYGDLEREFQSEIATLNKFSGDQNPHLISLLAAYRHGGDYCLMFHWADSDLKNMWKNTRPGPPLDKANLKWVLEQCRGVTSALRKIHVYKTTEGPEDAQGRSPKEPIYGRHGDIKPENILRFVKQDEPGDRGTLVITDFGLARFHTDGTKTYFPKKDVAGTPTYRPPECDMEDCAISRSFDIWSLGCVLLEFVAWYLGGWEYVNEFVQHRKAPNVLMYGWNSDQFFEIVRPEGSINGAVGARVKTEVHQFVNNLHSHEECSDIIHQLLEFVMKKMLVVESKTTQKRGSSFDVYQELDTLCQKLEGPSFHLVATPWPRVKADIPEAVEMPLNSDALKLTASRFSQLKEHTGRIRRISRFNNQEPSASLQATPRRTQTTPTETQRRRPG</sequence>
<name>A0AAJ0HBF5_9PEZI</name>
<feature type="region of interest" description="Disordered" evidence="1">
    <location>
        <begin position="1"/>
        <end position="50"/>
    </location>
</feature>
<dbReference type="Gene3D" id="1.10.510.10">
    <property type="entry name" value="Transferase(Phosphotransferase) domain 1"/>
    <property type="match status" value="1"/>
</dbReference>
<dbReference type="InterPro" id="IPR000719">
    <property type="entry name" value="Prot_kinase_dom"/>
</dbReference>
<reference evidence="3" key="2">
    <citation type="submission" date="2023-06" db="EMBL/GenBank/DDBJ databases">
        <authorList>
            <consortium name="Lawrence Berkeley National Laboratory"/>
            <person name="Haridas S."/>
            <person name="Hensen N."/>
            <person name="Bonometti L."/>
            <person name="Westerberg I."/>
            <person name="Brannstrom I.O."/>
            <person name="Guillou S."/>
            <person name="Cros-Aarteil S."/>
            <person name="Calhoun S."/>
            <person name="Kuo A."/>
            <person name="Mondo S."/>
            <person name="Pangilinan J."/>
            <person name="Riley R."/>
            <person name="Labutti K."/>
            <person name="Andreopoulos B."/>
            <person name="Lipzen A."/>
            <person name="Chen C."/>
            <person name="Yanf M."/>
            <person name="Daum C."/>
            <person name="Ng V."/>
            <person name="Clum A."/>
            <person name="Steindorff A."/>
            <person name="Ohm R."/>
            <person name="Martin F."/>
            <person name="Silar P."/>
            <person name="Natvig D."/>
            <person name="Lalanne C."/>
            <person name="Gautier V."/>
            <person name="Ament-Velasquez S.L."/>
            <person name="Kruys A."/>
            <person name="Hutchinson M.I."/>
            <person name="Powell A.J."/>
            <person name="Barry K."/>
            <person name="Miller A.N."/>
            <person name="Grigoriev I.V."/>
            <person name="Debuchy R."/>
            <person name="Gladieux P."/>
            <person name="Thoren M.H."/>
            <person name="Johannesson H."/>
        </authorList>
    </citation>
    <scope>NUCLEOTIDE SEQUENCE</scope>
    <source>
        <strain evidence="3">CBS 955.72</strain>
    </source>
</reference>
<dbReference type="GO" id="GO:0005524">
    <property type="term" value="F:ATP binding"/>
    <property type="evidence" value="ECO:0007669"/>
    <property type="project" value="InterPro"/>
</dbReference>
<comment type="caution">
    <text evidence="3">The sequence shown here is derived from an EMBL/GenBank/DDBJ whole genome shotgun (WGS) entry which is preliminary data.</text>
</comment>
<feature type="compositionally biased region" description="Polar residues" evidence="1">
    <location>
        <begin position="36"/>
        <end position="48"/>
    </location>
</feature>
<evidence type="ECO:0000256" key="1">
    <source>
        <dbReference type="SAM" id="MobiDB-lite"/>
    </source>
</evidence>
<dbReference type="PROSITE" id="PS50011">
    <property type="entry name" value="PROTEIN_KINASE_DOM"/>
    <property type="match status" value="1"/>
</dbReference>
<dbReference type="GO" id="GO:0004674">
    <property type="term" value="F:protein serine/threonine kinase activity"/>
    <property type="evidence" value="ECO:0007669"/>
    <property type="project" value="TreeGrafter"/>
</dbReference>
<feature type="domain" description="Protein kinase" evidence="2">
    <location>
        <begin position="252"/>
        <end position="612"/>
    </location>
</feature>
<dbReference type="CDD" id="cd00180">
    <property type="entry name" value="PKc"/>
    <property type="match status" value="1"/>
</dbReference>
<evidence type="ECO:0000313" key="4">
    <source>
        <dbReference type="Proteomes" id="UP001275084"/>
    </source>
</evidence>
<dbReference type="PANTHER" id="PTHR24359:SF37">
    <property type="entry name" value="PROTEIN KINASE DOMAIN-CONTAINING PROTEIN"/>
    <property type="match status" value="1"/>
</dbReference>
<gene>
    <name evidence="3" type="ORF">B0T25DRAFT_460565</name>
</gene>
<dbReference type="Proteomes" id="UP001275084">
    <property type="component" value="Unassembled WGS sequence"/>
</dbReference>
<dbReference type="EMBL" id="JAUIQD010000006">
    <property type="protein sequence ID" value="KAK3346508.1"/>
    <property type="molecule type" value="Genomic_DNA"/>
</dbReference>
<dbReference type="InterPro" id="IPR011009">
    <property type="entry name" value="Kinase-like_dom_sf"/>
</dbReference>